<protein>
    <submittedName>
        <fullName evidence="2">ABC transporter permease</fullName>
    </submittedName>
</protein>
<feature type="transmembrane region" description="Helical" evidence="1">
    <location>
        <begin position="109"/>
        <end position="128"/>
    </location>
</feature>
<feature type="transmembrane region" description="Helical" evidence="1">
    <location>
        <begin position="215"/>
        <end position="235"/>
    </location>
</feature>
<dbReference type="RefSeq" id="WP_194094696.1">
    <property type="nucleotide sequence ID" value="NZ_JADFTZ010000002.1"/>
</dbReference>
<gene>
    <name evidence="2" type="ORF">IM755_05860</name>
</gene>
<sequence length="305" mass="35835">MKYYFHLQYKMINRSFIEYGMPIILGYFILIFAFILGSKTLFEKVDYANYLYILTYCILILKLSEVTRNRFLKYCFKSSDYKLIRISENILIALPFIAFLIYLNNFLFIPAYLILAIILGFISLKSIYNFIIPTPFSKKPFEFTIGFRNTFYIFLISIFLLFKAIEVTNLNLGIAALISVFLIFFSYYSVPETSFFVWSYNLNPKSFLIEKIKTSILYSSFIVLPFTTILVILFFDKIEAIVTFLAFGYLFLITIILAKYAAYPDKMNIIQSVLLGFCIYFPPLLAIVIPYFYLQSLKQLKQLLK</sequence>
<name>A0ABR9WQV8_9FLAO</name>
<evidence type="ECO:0000313" key="2">
    <source>
        <dbReference type="EMBL" id="MBE9576232.1"/>
    </source>
</evidence>
<feature type="transmembrane region" description="Helical" evidence="1">
    <location>
        <begin position="273"/>
        <end position="294"/>
    </location>
</feature>
<evidence type="ECO:0000256" key="1">
    <source>
        <dbReference type="SAM" id="Phobius"/>
    </source>
</evidence>
<keyword evidence="1" id="KW-0472">Membrane</keyword>
<reference evidence="2 3" key="1">
    <citation type="submission" date="2020-10" db="EMBL/GenBank/DDBJ databases">
        <title>The genome sequence of Flavobacterium aquaticum 1Y8A.</title>
        <authorList>
            <person name="Liu Y."/>
        </authorList>
    </citation>
    <scope>NUCLEOTIDE SEQUENCE [LARGE SCALE GENOMIC DNA]</scope>
    <source>
        <strain evidence="2 3">1Y8A</strain>
    </source>
</reference>
<accession>A0ABR9WQV8</accession>
<evidence type="ECO:0000313" key="3">
    <source>
        <dbReference type="Proteomes" id="UP000656274"/>
    </source>
</evidence>
<feature type="transmembrane region" description="Helical" evidence="1">
    <location>
        <begin position="171"/>
        <end position="190"/>
    </location>
</feature>
<feature type="transmembrane region" description="Helical" evidence="1">
    <location>
        <begin position="83"/>
        <end position="103"/>
    </location>
</feature>
<proteinExistence type="predicted"/>
<keyword evidence="1" id="KW-1133">Transmembrane helix</keyword>
<comment type="caution">
    <text evidence="2">The sequence shown here is derived from an EMBL/GenBank/DDBJ whole genome shotgun (WGS) entry which is preliminary data.</text>
</comment>
<feature type="transmembrane region" description="Helical" evidence="1">
    <location>
        <begin position="16"/>
        <end position="35"/>
    </location>
</feature>
<dbReference type="Proteomes" id="UP000656274">
    <property type="component" value="Unassembled WGS sequence"/>
</dbReference>
<organism evidence="2 3">
    <name type="scientific">Flavobacterium proteolyticum</name>
    <dbReference type="NCBI Taxonomy" id="2911683"/>
    <lineage>
        <taxon>Bacteria</taxon>
        <taxon>Pseudomonadati</taxon>
        <taxon>Bacteroidota</taxon>
        <taxon>Flavobacteriia</taxon>
        <taxon>Flavobacteriales</taxon>
        <taxon>Flavobacteriaceae</taxon>
        <taxon>Flavobacterium</taxon>
    </lineage>
</organism>
<feature type="transmembrane region" description="Helical" evidence="1">
    <location>
        <begin position="149"/>
        <end position="165"/>
    </location>
</feature>
<dbReference type="EMBL" id="JADFTZ010000002">
    <property type="protein sequence ID" value="MBE9576232.1"/>
    <property type="molecule type" value="Genomic_DNA"/>
</dbReference>
<keyword evidence="1" id="KW-0812">Transmembrane</keyword>
<keyword evidence="3" id="KW-1185">Reference proteome</keyword>
<feature type="transmembrane region" description="Helical" evidence="1">
    <location>
        <begin position="47"/>
        <end position="63"/>
    </location>
</feature>
<feature type="transmembrane region" description="Helical" evidence="1">
    <location>
        <begin position="241"/>
        <end position="261"/>
    </location>
</feature>